<evidence type="ECO:0000256" key="3">
    <source>
        <dbReference type="ARBA" id="ARBA00023163"/>
    </source>
</evidence>
<dbReference type="AlphaFoldDB" id="E9T4W3"/>
<dbReference type="HOGENOM" id="CLU_069356_19_2_11"/>
<dbReference type="InterPro" id="IPR001647">
    <property type="entry name" value="HTH_TetR"/>
</dbReference>
<evidence type="ECO:0000256" key="1">
    <source>
        <dbReference type="ARBA" id="ARBA00023015"/>
    </source>
</evidence>
<dbReference type="InterPro" id="IPR050109">
    <property type="entry name" value="HTH-type_TetR-like_transc_reg"/>
</dbReference>
<dbReference type="GO" id="GO:0000976">
    <property type="term" value="F:transcription cis-regulatory region binding"/>
    <property type="evidence" value="ECO:0007669"/>
    <property type="project" value="TreeGrafter"/>
</dbReference>
<dbReference type="EMBL" id="ADNW02000016">
    <property type="protein sequence ID" value="EGD22718.1"/>
    <property type="molecule type" value="Genomic_DNA"/>
</dbReference>
<evidence type="ECO:0000256" key="2">
    <source>
        <dbReference type="ARBA" id="ARBA00023125"/>
    </source>
</evidence>
<dbReference type="PANTHER" id="PTHR30055:SF234">
    <property type="entry name" value="HTH-TYPE TRANSCRIPTIONAL REGULATOR BETI"/>
    <property type="match status" value="1"/>
</dbReference>
<sequence length="209" mass="22791">MPSSTNTSTTTRERIILAAERLFSERGLNAVSLREVGTAAGQRNSAAVQYHFGDKEALLAAIFEFRMHTINESRLQILAAVQADGRSADLRSLVEAFVFPLAAGTSAPDSHYGRFLVQLLSDPTRRSGFDWDSATSLRIVWAAIRQSLGFLPRQTVEERMTMLHHVVVRTVADHEGSAETRETTPQGWAVRLVDAALGLLTAPASDAAT</sequence>
<keyword evidence="1" id="KW-0805">Transcription regulation</keyword>
<proteinExistence type="predicted"/>
<evidence type="ECO:0000256" key="4">
    <source>
        <dbReference type="PROSITE-ProRule" id="PRU00335"/>
    </source>
</evidence>
<evidence type="ECO:0000313" key="6">
    <source>
        <dbReference type="EMBL" id="EGD22718.1"/>
    </source>
</evidence>
<dbReference type="SUPFAM" id="SSF46689">
    <property type="entry name" value="Homeodomain-like"/>
    <property type="match status" value="1"/>
</dbReference>
<dbReference type="GO" id="GO:0003700">
    <property type="term" value="F:DNA-binding transcription factor activity"/>
    <property type="evidence" value="ECO:0007669"/>
    <property type="project" value="TreeGrafter"/>
</dbReference>
<accession>E9T4W3</accession>
<dbReference type="Pfam" id="PF00440">
    <property type="entry name" value="TetR_N"/>
    <property type="match status" value="1"/>
</dbReference>
<dbReference type="InterPro" id="IPR009057">
    <property type="entry name" value="Homeodomain-like_sf"/>
</dbReference>
<comment type="caution">
    <text evidence="6">The sequence shown here is derived from an EMBL/GenBank/DDBJ whole genome shotgun (WGS) entry which is preliminary data.</text>
</comment>
<dbReference type="RefSeq" id="WP_005515010.1">
    <property type="nucleotide sequence ID" value="NZ_CM001149.1"/>
</dbReference>
<keyword evidence="7" id="KW-1185">Reference proteome</keyword>
<keyword evidence="3" id="KW-0804">Transcription</keyword>
<keyword evidence="2 4" id="KW-0238">DNA-binding</keyword>
<reference evidence="6" key="1">
    <citation type="submission" date="2011-01" db="EMBL/GenBank/DDBJ databases">
        <authorList>
            <person name="Muzny D."/>
            <person name="Qin X."/>
            <person name="Buhay C."/>
            <person name="Dugan-Rocha S."/>
            <person name="Ding Y."/>
            <person name="Chen G."/>
            <person name="Hawes A."/>
            <person name="Holder M."/>
            <person name="Jhangiani S."/>
            <person name="Johnson A."/>
            <person name="Khan Z."/>
            <person name="Li Z."/>
            <person name="Liu W."/>
            <person name="Liu X."/>
            <person name="Perez L."/>
            <person name="Shen H."/>
            <person name="Wang Q."/>
            <person name="Watt J."/>
            <person name="Xi L."/>
            <person name="Xin Y."/>
            <person name="Zhou J."/>
            <person name="Deng J."/>
            <person name="Jiang H."/>
            <person name="Liu Y."/>
            <person name="Qu J."/>
            <person name="Song X.-Z."/>
            <person name="Zhang L."/>
            <person name="Villasana D."/>
            <person name="Johnson A."/>
            <person name="Liu J."/>
            <person name="Liyanage D."/>
            <person name="Lorensuhewa L."/>
            <person name="Robinson T."/>
            <person name="Song A."/>
            <person name="Song B.-B."/>
            <person name="Dinh H."/>
            <person name="Thornton R."/>
            <person name="Coyle M."/>
            <person name="Francisco L."/>
            <person name="Jackson L."/>
            <person name="Javaid M."/>
            <person name="Korchina V."/>
            <person name="Kovar C."/>
            <person name="Mata R."/>
            <person name="Mathew T."/>
            <person name="Ngo R."/>
            <person name="Nguyen L."/>
            <person name="Nguyen N."/>
            <person name="Okwuonu G."/>
            <person name="Ongeri F."/>
            <person name="Pham C."/>
            <person name="Simmons D."/>
            <person name="Wilczek-Boney K."/>
            <person name="Hale W."/>
            <person name="Jakkamsetti A."/>
            <person name="Pham P."/>
            <person name="Ruth R."/>
            <person name="San Lucas F."/>
            <person name="Warren J."/>
            <person name="Zhang J."/>
            <person name="Zhao Z."/>
            <person name="Zhou C."/>
            <person name="Zhu D."/>
            <person name="Lee S."/>
            <person name="Bess C."/>
            <person name="Blankenburg K."/>
            <person name="Forbes L."/>
            <person name="Fu Q."/>
            <person name="Gubbala S."/>
            <person name="Hirani K."/>
            <person name="Jayaseelan J.C."/>
            <person name="Lara F."/>
            <person name="Munidasa M."/>
            <person name="Palculict T."/>
            <person name="Patil S."/>
            <person name="Pu L.-L."/>
            <person name="Saada N."/>
            <person name="Tang L."/>
            <person name="Weissenberger G."/>
            <person name="Zhu Y."/>
            <person name="Hemphill L."/>
            <person name="Shang Y."/>
            <person name="Youmans B."/>
            <person name="Ayvaz T."/>
            <person name="Ross M."/>
            <person name="Santibanez J."/>
            <person name="Aqrawi P."/>
            <person name="Gross S."/>
            <person name="Joshi V."/>
            <person name="Fowler G."/>
            <person name="Nazareth L."/>
            <person name="Reid J."/>
            <person name="Worley K."/>
            <person name="Petrosino J."/>
            <person name="Highlander S."/>
            <person name="Gibbs R."/>
        </authorList>
    </citation>
    <scope>NUCLEOTIDE SEQUENCE [LARGE SCALE GENOMIC DNA]</scope>
    <source>
        <strain evidence="6">ATCC 33707</strain>
    </source>
</reference>
<comment type="caution">
    <text evidence="4">Lacks conserved residue(s) required for the propagation of feature annotation.</text>
</comment>
<dbReference type="OrthoDB" id="2356263at2"/>
<protein>
    <submittedName>
        <fullName evidence="6">Transcriptional regulator, TetR family</fullName>
    </submittedName>
</protein>
<name>E9T4W3_RHOHA</name>
<dbReference type="Proteomes" id="UP000004245">
    <property type="component" value="Unassembled WGS sequence"/>
</dbReference>
<organism evidence="6 7">
    <name type="scientific">Prescottella equi ATCC 33707</name>
    <dbReference type="NCBI Taxonomy" id="525370"/>
    <lineage>
        <taxon>Bacteria</taxon>
        <taxon>Bacillati</taxon>
        <taxon>Actinomycetota</taxon>
        <taxon>Actinomycetes</taxon>
        <taxon>Mycobacteriales</taxon>
        <taxon>Nocardiaceae</taxon>
        <taxon>Prescottella</taxon>
    </lineage>
</organism>
<dbReference type="PANTHER" id="PTHR30055">
    <property type="entry name" value="HTH-TYPE TRANSCRIPTIONAL REGULATOR RUTR"/>
    <property type="match status" value="1"/>
</dbReference>
<evidence type="ECO:0000259" key="5">
    <source>
        <dbReference type="PROSITE" id="PS50977"/>
    </source>
</evidence>
<dbReference type="PROSITE" id="PS50977">
    <property type="entry name" value="HTH_TETR_2"/>
    <property type="match status" value="1"/>
</dbReference>
<gene>
    <name evidence="6" type="ORF">HMPREF0724_13591</name>
</gene>
<feature type="domain" description="HTH tetR-type" evidence="5">
    <location>
        <begin position="9"/>
        <end position="70"/>
    </location>
</feature>
<dbReference type="Gene3D" id="1.10.357.10">
    <property type="entry name" value="Tetracycline Repressor, domain 2"/>
    <property type="match status" value="1"/>
</dbReference>
<evidence type="ECO:0000313" key="7">
    <source>
        <dbReference type="Proteomes" id="UP000004245"/>
    </source>
</evidence>